<feature type="transmembrane region" description="Helical" evidence="4">
    <location>
        <begin position="956"/>
        <end position="976"/>
    </location>
</feature>
<proteinExistence type="inferred from homology"/>
<reference evidence="6 7" key="1">
    <citation type="submission" date="2023-07" db="EMBL/GenBank/DDBJ databases">
        <title>Sequencing the genomes of 1000 actinobacteria strains.</title>
        <authorList>
            <person name="Klenk H.-P."/>
        </authorList>
    </citation>
    <scope>NUCLEOTIDE SEQUENCE [LARGE SCALE GENOMIC DNA]</scope>
    <source>
        <strain evidence="6 7">DSM 45805</strain>
    </source>
</reference>
<protein>
    <submittedName>
        <fullName evidence="6">Cellulose synthase/poly-beta-1,6-N-acetylglucosamine synthase-like glycosyltransferase/peptidoglycan/xylan/chitin deacetylase (PgdA/CDA1 family)</fullName>
    </submittedName>
</protein>
<feature type="transmembrane region" description="Helical" evidence="4">
    <location>
        <begin position="734"/>
        <end position="752"/>
    </location>
</feature>
<dbReference type="Pfam" id="PF01757">
    <property type="entry name" value="Acyl_transf_3"/>
    <property type="match status" value="1"/>
</dbReference>
<feature type="transmembrane region" description="Helical" evidence="4">
    <location>
        <begin position="758"/>
        <end position="776"/>
    </location>
</feature>
<feature type="transmembrane region" description="Helical" evidence="4">
    <location>
        <begin position="835"/>
        <end position="856"/>
    </location>
</feature>
<accession>A0ABU0F6Y3</accession>
<keyword evidence="4" id="KW-0472">Membrane</keyword>
<dbReference type="SUPFAM" id="SSF88713">
    <property type="entry name" value="Glycoside hydrolase/deacetylase"/>
    <property type="match status" value="1"/>
</dbReference>
<feature type="transmembrane region" description="Helical" evidence="4">
    <location>
        <begin position="868"/>
        <end position="888"/>
    </location>
</feature>
<dbReference type="Pfam" id="PF13641">
    <property type="entry name" value="Glyco_tranf_2_3"/>
    <property type="match status" value="1"/>
</dbReference>
<feature type="transmembrane region" description="Helical" evidence="4">
    <location>
        <begin position="997"/>
        <end position="1016"/>
    </location>
</feature>
<dbReference type="Proteomes" id="UP001229651">
    <property type="component" value="Unassembled WGS sequence"/>
</dbReference>
<evidence type="ECO:0000313" key="7">
    <source>
        <dbReference type="Proteomes" id="UP001229651"/>
    </source>
</evidence>
<feature type="transmembrane region" description="Helical" evidence="4">
    <location>
        <begin position="1028"/>
        <end position="1045"/>
    </location>
</feature>
<feature type="transmembrane region" description="Helical" evidence="4">
    <location>
        <begin position="925"/>
        <end position="944"/>
    </location>
</feature>
<keyword evidence="7" id="KW-1185">Reference proteome</keyword>
<organism evidence="6 7">
    <name type="scientific">Amycolatopsis thermophila</name>
    <dbReference type="NCBI Taxonomy" id="206084"/>
    <lineage>
        <taxon>Bacteria</taxon>
        <taxon>Bacillati</taxon>
        <taxon>Actinomycetota</taxon>
        <taxon>Actinomycetes</taxon>
        <taxon>Pseudonocardiales</taxon>
        <taxon>Pseudonocardiaceae</taxon>
        <taxon>Amycolatopsis</taxon>
    </lineage>
</organism>
<feature type="transmembrane region" description="Helical" evidence="4">
    <location>
        <begin position="305"/>
        <end position="328"/>
    </location>
</feature>
<dbReference type="Gene3D" id="3.90.550.10">
    <property type="entry name" value="Spore Coat Polysaccharide Biosynthesis Protein SpsA, Chain A"/>
    <property type="match status" value="1"/>
</dbReference>
<evidence type="ECO:0000256" key="2">
    <source>
        <dbReference type="ARBA" id="ARBA00022676"/>
    </source>
</evidence>
<keyword evidence="4" id="KW-0812">Transmembrane</keyword>
<evidence type="ECO:0000256" key="4">
    <source>
        <dbReference type="SAM" id="Phobius"/>
    </source>
</evidence>
<evidence type="ECO:0000259" key="5">
    <source>
        <dbReference type="PROSITE" id="PS51677"/>
    </source>
</evidence>
<dbReference type="PANTHER" id="PTHR43630:SF1">
    <property type="entry name" value="POLY-BETA-1,6-N-ACETYL-D-GLUCOSAMINE SYNTHASE"/>
    <property type="match status" value="1"/>
</dbReference>
<dbReference type="InterPro" id="IPR029044">
    <property type="entry name" value="Nucleotide-diphossugar_trans"/>
</dbReference>
<name>A0ABU0F6Y3_9PSEU</name>
<gene>
    <name evidence="6" type="ORF">FB470_007162</name>
</gene>
<dbReference type="RefSeq" id="WP_306998973.1">
    <property type="nucleotide sequence ID" value="NZ_JAUSUT010000001.1"/>
</dbReference>
<dbReference type="CDD" id="cd06423">
    <property type="entry name" value="CESA_like"/>
    <property type="match status" value="1"/>
</dbReference>
<evidence type="ECO:0000313" key="6">
    <source>
        <dbReference type="EMBL" id="MDQ0383168.1"/>
    </source>
</evidence>
<feature type="transmembrane region" description="Helical" evidence="4">
    <location>
        <begin position="796"/>
        <end position="815"/>
    </location>
</feature>
<feature type="transmembrane region" description="Helical" evidence="4">
    <location>
        <begin position="894"/>
        <end position="913"/>
    </location>
</feature>
<dbReference type="SUPFAM" id="SSF53448">
    <property type="entry name" value="Nucleotide-diphospho-sugar transferases"/>
    <property type="match status" value="1"/>
</dbReference>
<sequence>MVKSSRRRRIRWSWLLAGLLAALLAVMLVVAGFASAGIVSDNLAHDSVGQATVPTSVVEGGAVVDATGTPVRSYAIPDGTIALTFDDGPDPTWTPQVLSILRKHGVPGTFFVVGSRASSHPELIRAIHDQGSELAHHTFTHPDLVDTSRWRTERELDETQLALAGAAGVTSHLFRPPFSSSTSAIDDLGYRTVLEAGAKGYISVFTDADSDDWARPGVDAIVRNSTPPPGKGATVLMHDSGGDRSETVAALDRLIPQLQAKGYRFTTVSQAIGMPDANPPAASGQHLAGEALLLVVASSLAVVEFLQWILLGVGLLVIARLVLMVWVARGHARRHRRWRWGVPVTRPVTVIVPAHNERANIEVALRSIVASDHPVEVLVVDDGSTDGTGDLVESLGLPGVRVIRQANGGKPAALNTGIAHATHDLVVMVDGDTVFARDTVRLLVQPFCDPEVGAVAGNVKIANRDTFLTRLQHIEYVVGFNVDRRVHEITGSMTTVPGAAGAFRREAVVAAGGVSHETLAEDTDLTIAIGRAGWRVAYEERAIAYTEAPATARQLWQQRFRWTYGTMQALWKHRRAIVQRGAAGRVGRFGLLHVAAFQILMPLSAPLIDIFFVYGLFFLNPATTLVLWLTVMALQTGGAALAFRMDREPLGPLWLMPAQQLVYRQLMYVVLGQSIAAATAGVRVRWQRMRRTGALDAVTVPAPVRPVAAARPVPVTSRPPATTGPARREHWFDVLRVLALASLIGFHATGWVPLSLAFPSMGVAFAIAGSLTARSLRTAAPVDVIGHRIRRVLPPVWLFGLVAVPVMLLHGWTGLSWPRLVFWVFPVLDPPAPDWADDATSVLWFVRTFLWFVLLTPPALRAVRARPVVTTLAPLVLVAADALMGSHVGDSGEIGAAVVDAAVFGACWLLGIAHREGRLARLHPALVATLAVAAVAAGGLWIRSHPDPGAGFDPSASPLGEALISAGAVLVLLRIAPRLRWLDRARWVRVVLEVINARVLTIYLWHNALLGLAVVLSDRWDLPPGTQFGVWAGLLLVAVAAFGWVEDLAARRAPRLVPRVSPKTTVPAAVPVA</sequence>
<dbReference type="InterPro" id="IPR011330">
    <property type="entry name" value="Glyco_hydro/deAcase_b/a-brl"/>
</dbReference>
<comment type="caution">
    <text evidence="6">The sequence shown here is derived from an EMBL/GenBank/DDBJ whole genome shotgun (WGS) entry which is preliminary data.</text>
</comment>
<dbReference type="Pfam" id="PF01522">
    <property type="entry name" value="Polysacc_deac_1"/>
    <property type="match status" value="1"/>
</dbReference>
<dbReference type="Gene3D" id="3.20.20.370">
    <property type="entry name" value="Glycoside hydrolase/deacetylase"/>
    <property type="match status" value="1"/>
</dbReference>
<keyword evidence="2" id="KW-0328">Glycosyltransferase</keyword>
<keyword evidence="3" id="KW-0808">Transferase</keyword>
<dbReference type="EMBL" id="JAUSUT010000001">
    <property type="protein sequence ID" value="MDQ0383168.1"/>
    <property type="molecule type" value="Genomic_DNA"/>
</dbReference>
<dbReference type="PROSITE" id="PS51677">
    <property type="entry name" value="NODB"/>
    <property type="match status" value="1"/>
</dbReference>
<evidence type="ECO:0000256" key="3">
    <source>
        <dbReference type="ARBA" id="ARBA00022679"/>
    </source>
</evidence>
<dbReference type="PANTHER" id="PTHR43630">
    <property type="entry name" value="POLY-BETA-1,6-N-ACETYL-D-GLUCOSAMINE SYNTHASE"/>
    <property type="match status" value="1"/>
</dbReference>
<keyword evidence="4" id="KW-1133">Transmembrane helix</keyword>
<comment type="similarity">
    <text evidence="1">Belongs to the glycosyltransferase 2 family.</text>
</comment>
<evidence type="ECO:0000256" key="1">
    <source>
        <dbReference type="ARBA" id="ARBA00006739"/>
    </source>
</evidence>
<dbReference type="InterPro" id="IPR002509">
    <property type="entry name" value="NODB_dom"/>
</dbReference>
<feature type="domain" description="NodB homology" evidence="5">
    <location>
        <begin position="79"/>
        <end position="266"/>
    </location>
</feature>
<dbReference type="InterPro" id="IPR002656">
    <property type="entry name" value="Acyl_transf_3_dom"/>
</dbReference>